<sequence length="1140" mass="128173">MSAADLLKKLKDLDIYIYLDDGYLKCKAPESVLSSEIIDQLRYRKNELIELLANERKVDNSHLAPVSRTGLIPLSYAQQRLWFLNQLEPDSSFYNIPITLKLAGNLNTIALEQSFNEIIRRHEVLRTSFVTENEQVHQLISDKSAFSVAYVNLAELPSITRQTAMDNLIVKEKLRVFDLTEAPLARATILNLSRDTSKKEAILLIVLHHIISDGWSSGVLIREFVALYGAFHQGGMASLPELSIQYADFAYWQQKWLTGNNLKKQIDYWRKKLEGASNIIELPTDRPRPAVMRYCGRSFCFSIPKLLVRNIQILCRTHGVTLYVYLVAAFNVLLFRHSHQTDLCVGTPAANRNRIEIQGLIGFFVNTLVIRSDLSNNPRFSALLAQVKHTVLNAQSYQDLPFDKLIEVLNPQRNTSYNLLFQVMFVLQNKAQYLLKLPDLNISSVENESATSKFDLTLNIEEDESEVLNGTFEYNTDLYDSTTIARFAEHYLTLLQGIVDTPESRLSELPLLTQRESQQILIDWNATEVDYPANRYIQHLFEAQAEKLPNAVAVVFEGQSLTYAELNSKANQLAHYLGAHGIGPDVLVSICLERSLEMVIGLLGILKAGGAYVPLDPGYPQERLDFMLRDVGAAVVLTQTACREKLKASSATVLCLDGDWDMIAKVKDNNPDIQLMPENLAYCIYTSGSTGQPKAACITHQGILNRLQWMQEQYRLNGRDCVLQKTPYSFDVSVWEFFWPLMTGAQLVVAKPDEHKDNGVLVDTIIREQITTIHFVPSMLQAFIDTPGVESCTSLKRVICSGEALPADLVVRFQNKLPTELHNLYGPTEASVDVSYWACLPDCPETAIPIGRPIANIRLYILDRQLNPVPLGTPGELHIAGIGLGRGYLNRPELTAEKFILSPFGPEGSRLYKTGDLARYRIDGNIDYLGRIDYQVKIRGFRIELGEIEARLLKHPNIKEAAVLAREDTPGDKRLVAYLVVVNKEAADVEQLKHHLQETLPDYMLPGAFVLLDSMPLSANGKLDRKRLRQPDNTVTNAKQYVAPRSTTQEILSGIWADVLGVENVGVEDNFFELGGHSLLATQLVSRICMRFEIQLQLKALFDTASLAQLAAKVDLLVWAKDQQKAAESSAEIELEDIEL</sequence>
<dbReference type="PANTHER" id="PTHR45527:SF1">
    <property type="entry name" value="FATTY ACID SYNTHASE"/>
    <property type="match status" value="1"/>
</dbReference>
<dbReference type="Gene3D" id="1.10.10.1830">
    <property type="entry name" value="Non-ribosomal peptide synthase, adenylation domain"/>
    <property type="match status" value="1"/>
</dbReference>
<dbReference type="Gene3D" id="2.30.38.10">
    <property type="entry name" value="Luciferase, Domain 3"/>
    <property type="match status" value="1"/>
</dbReference>
<comment type="cofactor">
    <cofactor evidence="1">
        <name>pantetheine 4'-phosphate</name>
        <dbReference type="ChEBI" id="CHEBI:47942"/>
    </cofactor>
</comment>
<dbReference type="InterPro" id="IPR045851">
    <property type="entry name" value="AMP-bd_C_sf"/>
</dbReference>
<dbReference type="InterPro" id="IPR036736">
    <property type="entry name" value="ACP-like_sf"/>
</dbReference>
<dbReference type="PANTHER" id="PTHR45527">
    <property type="entry name" value="NONRIBOSOMAL PEPTIDE SYNTHETASE"/>
    <property type="match status" value="1"/>
</dbReference>
<keyword evidence="3" id="KW-0597">Phosphoprotein</keyword>
<dbReference type="InterPro" id="IPR023213">
    <property type="entry name" value="CAT-like_dom_sf"/>
</dbReference>
<dbReference type="InterPro" id="IPR044894">
    <property type="entry name" value="TubC_N_sf"/>
</dbReference>
<dbReference type="Gene3D" id="3.30.559.30">
    <property type="entry name" value="Nonribosomal peptide synthetase, condensation domain"/>
    <property type="match status" value="1"/>
</dbReference>
<protein>
    <submittedName>
        <fullName evidence="5">Amino acid adenylation domain-containing protein</fullName>
    </submittedName>
</protein>
<evidence type="ECO:0000256" key="3">
    <source>
        <dbReference type="ARBA" id="ARBA00022553"/>
    </source>
</evidence>
<dbReference type="SUPFAM" id="SSF52777">
    <property type="entry name" value="CoA-dependent acyltransferases"/>
    <property type="match status" value="2"/>
</dbReference>
<dbReference type="InterPro" id="IPR006162">
    <property type="entry name" value="Ppantetheine_attach_site"/>
</dbReference>
<gene>
    <name evidence="5" type="ORF">EBB_13665</name>
</gene>
<dbReference type="Pfam" id="PF13193">
    <property type="entry name" value="AMP-binding_C"/>
    <property type="match status" value="1"/>
</dbReference>
<accession>A0ABR9DGX1</accession>
<dbReference type="EMBL" id="JACXST010000002">
    <property type="protein sequence ID" value="MBD9361553.1"/>
    <property type="molecule type" value="Genomic_DNA"/>
</dbReference>
<dbReference type="InterPro" id="IPR010071">
    <property type="entry name" value="AA_adenyl_dom"/>
</dbReference>
<dbReference type="Pfam" id="PF18563">
    <property type="entry name" value="TubC_N"/>
    <property type="match status" value="1"/>
</dbReference>
<dbReference type="Pfam" id="PF00668">
    <property type="entry name" value="Condensation"/>
    <property type="match status" value="1"/>
</dbReference>
<proteinExistence type="predicted"/>
<dbReference type="Gene3D" id="3.30.300.30">
    <property type="match status" value="1"/>
</dbReference>
<dbReference type="SUPFAM" id="SSF56801">
    <property type="entry name" value="Acetyl-CoA synthetase-like"/>
    <property type="match status" value="1"/>
</dbReference>
<dbReference type="PROSITE" id="PS50075">
    <property type="entry name" value="CARRIER"/>
    <property type="match status" value="1"/>
</dbReference>
<evidence type="ECO:0000313" key="6">
    <source>
        <dbReference type="Proteomes" id="UP000641152"/>
    </source>
</evidence>
<dbReference type="SUPFAM" id="SSF47336">
    <property type="entry name" value="ACP-like"/>
    <property type="match status" value="1"/>
</dbReference>
<feature type="domain" description="Carrier" evidence="4">
    <location>
        <begin position="1043"/>
        <end position="1118"/>
    </location>
</feature>
<dbReference type="NCBIfam" id="TIGR01733">
    <property type="entry name" value="AA-adenyl-dom"/>
    <property type="match status" value="1"/>
</dbReference>
<dbReference type="InterPro" id="IPR009081">
    <property type="entry name" value="PP-bd_ACP"/>
</dbReference>
<dbReference type="Pfam" id="PF00501">
    <property type="entry name" value="AMP-binding"/>
    <property type="match status" value="1"/>
</dbReference>
<dbReference type="SMART" id="SM00823">
    <property type="entry name" value="PKS_PP"/>
    <property type="match status" value="1"/>
</dbReference>
<keyword evidence="2" id="KW-0596">Phosphopantetheine</keyword>
<dbReference type="PROSITE" id="PS00012">
    <property type="entry name" value="PHOSPHOPANTETHEINE"/>
    <property type="match status" value="1"/>
</dbReference>
<name>A0ABR9DGX1_9GAMM</name>
<evidence type="ECO:0000313" key="5">
    <source>
        <dbReference type="EMBL" id="MBD9361553.1"/>
    </source>
</evidence>
<dbReference type="InterPro" id="IPR041464">
    <property type="entry name" value="TubC_N"/>
</dbReference>
<dbReference type="Gene3D" id="1.10.1200.10">
    <property type="entry name" value="ACP-like"/>
    <property type="match status" value="1"/>
</dbReference>
<dbReference type="InterPro" id="IPR001242">
    <property type="entry name" value="Condensation_dom"/>
</dbReference>
<dbReference type="Proteomes" id="UP000641152">
    <property type="component" value="Unassembled WGS sequence"/>
</dbReference>
<dbReference type="Pfam" id="PF00550">
    <property type="entry name" value="PP-binding"/>
    <property type="match status" value="1"/>
</dbReference>
<organism evidence="5 6">
    <name type="scientific">Methylomonas fluvii</name>
    <dbReference type="NCBI Taxonomy" id="1854564"/>
    <lineage>
        <taxon>Bacteria</taxon>
        <taxon>Pseudomonadati</taxon>
        <taxon>Pseudomonadota</taxon>
        <taxon>Gammaproteobacteria</taxon>
        <taxon>Methylococcales</taxon>
        <taxon>Methylococcaceae</taxon>
        <taxon>Methylomonas</taxon>
    </lineage>
</organism>
<dbReference type="RefSeq" id="WP_192394359.1">
    <property type="nucleotide sequence ID" value="NZ_CAJHIU010000002.1"/>
</dbReference>
<dbReference type="Gene3D" id="3.30.559.10">
    <property type="entry name" value="Chloramphenicol acetyltransferase-like domain"/>
    <property type="match status" value="1"/>
</dbReference>
<evidence type="ECO:0000256" key="1">
    <source>
        <dbReference type="ARBA" id="ARBA00001957"/>
    </source>
</evidence>
<keyword evidence="6" id="KW-1185">Reference proteome</keyword>
<reference evidence="5 6" key="1">
    <citation type="submission" date="2020-09" db="EMBL/GenBank/DDBJ databases">
        <title>Methylomonas albis sp. nov. and Methylomonas fluvii sp. nov.: Two cold-adapted methanotrophs from the River Elbe and an amended description of Methylovulum psychrotolerans strain Eb1.</title>
        <authorList>
            <person name="Bussmann I.K."/>
            <person name="Klings K.-W."/>
            <person name="Warnstedt J."/>
            <person name="Hoppert M."/>
            <person name="Saborowski A."/>
            <person name="Horn F."/>
            <person name="Liebner S."/>
        </authorList>
    </citation>
    <scope>NUCLEOTIDE SEQUENCE [LARGE SCALE GENOMIC DNA]</scope>
    <source>
        <strain evidence="5 6">EbB</strain>
    </source>
</reference>
<evidence type="ECO:0000259" key="4">
    <source>
        <dbReference type="PROSITE" id="PS50075"/>
    </source>
</evidence>
<comment type="caution">
    <text evidence="5">The sequence shown here is derived from an EMBL/GenBank/DDBJ whole genome shotgun (WGS) entry which is preliminary data.</text>
</comment>
<dbReference type="InterPro" id="IPR025110">
    <property type="entry name" value="AMP-bd_C"/>
</dbReference>
<dbReference type="InterPro" id="IPR020806">
    <property type="entry name" value="PKS_PP-bd"/>
</dbReference>
<dbReference type="InterPro" id="IPR000873">
    <property type="entry name" value="AMP-dep_synth/lig_dom"/>
</dbReference>
<dbReference type="CDD" id="cd19531">
    <property type="entry name" value="LCL_NRPS-like"/>
    <property type="match status" value="1"/>
</dbReference>
<evidence type="ECO:0000256" key="2">
    <source>
        <dbReference type="ARBA" id="ARBA00022450"/>
    </source>
</evidence>
<dbReference type="CDD" id="cd17646">
    <property type="entry name" value="A_NRPS_AB3403-like"/>
    <property type="match status" value="1"/>
</dbReference>
<dbReference type="Gene3D" id="3.40.50.980">
    <property type="match status" value="2"/>
</dbReference>